<proteinExistence type="inferred from homology"/>
<evidence type="ECO:0000256" key="6">
    <source>
        <dbReference type="RuleBase" id="RU363053"/>
    </source>
</evidence>
<feature type="transmembrane region" description="Helical" evidence="6">
    <location>
        <begin position="163"/>
        <end position="180"/>
    </location>
</feature>
<name>A0A7E5WCY1_TRINI</name>
<keyword evidence="5 6" id="KW-0472">Membrane</keyword>
<keyword evidence="3 6" id="KW-0812">Transmembrane</keyword>
<organism evidence="7 8">
    <name type="scientific">Trichoplusia ni</name>
    <name type="common">Cabbage looper</name>
    <dbReference type="NCBI Taxonomy" id="7111"/>
    <lineage>
        <taxon>Eukaryota</taxon>
        <taxon>Metazoa</taxon>
        <taxon>Ecdysozoa</taxon>
        <taxon>Arthropoda</taxon>
        <taxon>Hexapoda</taxon>
        <taxon>Insecta</taxon>
        <taxon>Pterygota</taxon>
        <taxon>Neoptera</taxon>
        <taxon>Endopterygota</taxon>
        <taxon>Lepidoptera</taxon>
        <taxon>Glossata</taxon>
        <taxon>Ditrysia</taxon>
        <taxon>Noctuoidea</taxon>
        <taxon>Noctuidae</taxon>
        <taxon>Plusiinae</taxon>
        <taxon>Trichoplusia</taxon>
    </lineage>
</organism>
<evidence type="ECO:0000256" key="2">
    <source>
        <dbReference type="ARBA" id="ARBA00006824"/>
    </source>
</evidence>
<dbReference type="Proteomes" id="UP000322000">
    <property type="component" value="Chromosome 15"/>
</dbReference>
<evidence type="ECO:0000256" key="5">
    <source>
        <dbReference type="ARBA" id="ARBA00023136"/>
    </source>
</evidence>
<reference evidence="8" key="1">
    <citation type="submission" date="2025-08" db="UniProtKB">
        <authorList>
            <consortium name="RefSeq"/>
        </authorList>
    </citation>
    <scope>IDENTIFICATION</scope>
</reference>
<evidence type="ECO:0000256" key="1">
    <source>
        <dbReference type="ARBA" id="ARBA00004141"/>
    </source>
</evidence>
<evidence type="ECO:0000256" key="4">
    <source>
        <dbReference type="ARBA" id="ARBA00022989"/>
    </source>
</evidence>
<protein>
    <submittedName>
        <fullName evidence="8">Mpv17-like protein isoform X1</fullName>
    </submittedName>
</protein>
<evidence type="ECO:0000313" key="7">
    <source>
        <dbReference type="Proteomes" id="UP000322000"/>
    </source>
</evidence>
<feature type="transmembrane region" description="Helical" evidence="6">
    <location>
        <begin position="60"/>
        <end position="80"/>
    </location>
</feature>
<accession>A0A7E5WCY1</accession>
<dbReference type="GO" id="GO:0005739">
    <property type="term" value="C:mitochondrion"/>
    <property type="evidence" value="ECO:0007669"/>
    <property type="project" value="TreeGrafter"/>
</dbReference>
<comment type="subcellular location">
    <subcellularLocation>
        <location evidence="1">Membrane</location>
        <topology evidence="1">Multi-pass membrane protein</topology>
    </subcellularLocation>
</comment>
<dbReference type="OrthoDB" id="430207at2759"/>
<evidence type="ECO:0000256" key="3">
    <source>
        <dbReference type="ARBA" id="ARBA00022692"/>
    </source>
</evidence>
<dbReference type="PANTHER" id="PTHR11266:SF85">
    <property type="entry name" value="MPV17-LIKE PROTEIN"/>
    <property type="match status" value="1"/>
</dbReference>
<dbReference type="FunCoup" id="A0A7E5WCY1">
    <property type="interactions" value="108"/>
</dbReference>
<dbReference type="KEGG" id="tnl:113501172"/>
<evidence type="ECO:0000313" key="8">
    <source>
        <dbReference type="RefSeq" id="XP_026738031.1"/>
    </source>
</evidence>
<dbReference type="GO" id="GO:0016020">
    <property type="term" value="C:membrane"/>
    <property type="evidence" value="ECO:0007669"/>
    <property type="project" value="UniProtKB-SubCell"/>
</dbReference>
<feature type="transmembrane region" description="Helical" evidence="6">
    <location>
        <begin position="100"/>
        <end position="120"/>
    </location>
</feature>
<gene>
    <name evidence="8" type="primary">LOC113501172</name>
</gene>
<dbReference type="PANTHER" id="PTHR11266">
    <property type="entry name" value="PEROXISOMAL MEMBRANE PROTEIN 2, PXMP2 MPV17"/>
    <property type="match status" value="1"/>
</dbReference>
<dbReference type="InParanoid" id="A0A7E5WCY1"/>
<dbReference type="InterPro" id="IPR007248">
    <property type="entry name" value="Mpv17_PMP22"/>
</dbReference>
<dbReference type="GeneID" id="113501172"/>
<comment type="similarity">
    <text evidence="2 6">Belongs to the peroxisomal membrane protein PXMP2/4 family.</text>
</comment>
<dbReference type="RefSeq" id="XP_026738031.1">
    <property type="nucleotide sequence ID" value="XM_026882230.1"/>
</dbReference>
<dbReference type="Pfam" id="PF04117">
    <property type="entry name" value="Mpv17_PMP22"/>
    <property type="match status" value="1"/>
</dbReference>
<sequence>MLKSSKMFNAFKAFFNRSLKKHPVLTNTSVYASFYLAAEISQQTFNRLYSPEKPDYNFKAAARIAAVGSGIYAPILYYWYKYLDSRFSGTAVKTVMTKVACDQLIMTPFLLACFFTAMAIMERKQDIFEELRQKYVKTFLANQSFWVPGQMINFFFVPPHLRVVYVATASFMWINVLCYIKRQKLRPVALKEM</sequence>
<keyword evidence="4 6" id="KW-1133">Transmembrane helix</keyword>
<dbReference type="AlphaFoldDB" id="A0A7E5WCY1"/>
<keyword evidence="7" id="KW-1185">Reference proteome</keyword>